<dbReference type="InterPro" id="IPR003594">
    <property type="entry name" value="HATPase_dom"/>
</dbReference>
<dbReference type="CDD" id="cd16917">
    <property type="entry name" value="HATPase_UhpB-NarQ-NarX-like"/>
    <property type="match status" value="1"/>
</dbReference>
<accession>A0A848DEW5</accession>
<sequence>MRMTTSRRIGLELLAVLVPACAVLLGHPPFGYSVAAGLVGCALLPLRHLWPSLGVLGVLWGLVGGLGWPPALVALYTLGRRSGRVSRTSPWVVLAGLAAVLPVLLLQDLSWADRVLTVAFTALWAGAPAAMGLLISTRERLTASLRELERAREAMLQARETAARAEERSRIGREIHDAVGHHATLIAVGAAALAASTAEPETREGAERLRVLAKRALAEMRAALGLLDGRPDQPAGVADLPGLVARSRAAGVQADLVDVGTSRELPPGLDRAVYRVVQESLTNAARHAPGAPVRIELCWRDAGELSVSVHNDQVPGAGRRRTPGGEGFGVGGAGLAGLAERVGAVGGELTTGPGPDGGFTVRAVFPLSSEPGVVRPRIASGDAAALREDGSMTPVGPAV</sequence>
<evidence type="ECO:0000313" key="14">
    <source>
        <dbReference type="Proteomes" id="UP000586918"/>
    </source>
</evidence>
<dbReference type="Proteomes" id="UP000586918">
    <property type="component" value="Unassembled WGS sequence"/>
</dbReference>
<keyword evidence="8" id="KW-0902">Two-component regulatory system</keyword>
<feature type="coiled-coil region" evidence="9">
    <location>
        <begin position="138"/>
        <end position="168"/>
    </location>
</feature>
<feature type="transmembrane region" description="Helical" evidence="10">
    <location>
        <begin position="91"/>
        <end position="109"/>
    </location>
</feature>
<evidence type="ECO:0000256" key="2">
    <source>
        <dbReference type="ARBA" id="ARBA00012438"/>
    </source>
</evidence>
<gene>
    <name evidence="13" type="ORF">HF519_06190</name>
</gene>
<keyword evidence="4" id="KW-0808">Transferase</keyword>
<comment type="catalytic activity">
    <reaction evidence="1">
        <text>ATP + protein L-histidine = ADP + protein N-phospho-L-histidine.</text>
        <dbReference type="EC" id="2.7.13.3"/>
    </reaction>
</comment>
<evidence type="ECO:0000256" key="4">
    <source>
        <dbReference type="ARBA" id="ARBA00022679"/>
    </source>
</evidence>
<reference evidence="13 14" key="1">
    <citation type="submission" date="2020-04" db="EMBL/GenBank/DDBJ databases">
        <authorList>
            <person name="Klaysubun C."/>
            <person name="Duangmal K."/>
            <person name="Lipun K."/>
        </authorList>
    </citation>
    <scope>NUCLEOTIDE SEQUENCE [LARGE SCALE GENOMIC DNA]</scope>
    <source>
        <strain evidence="13 14">DSM 45300</strain>
    </source>
</reference>
<evidence type="ECO:0000256" key="3">
    <source>
        <dbReference type="ARBA" id="ARBA00022553"/>
    </source>
</evidence>
<keyword evidence="7" id="KW-0067">ATP-binding</keyword>
<dbReference type="InterPro" id="IPR011712">
    <property type="entry name" value="Sig_transdc_His_kin_sub3_dim/P"/>
</dbReference>
<keyword evidence="10" id="KW-0812">Transmembrane</keyword>
<keyword evidence="9" id="KW-0175">Coiled coil</keyword>
<dbReference type="Gene3D" id="3.30.565.10">
    <property type="entry name" value="Histidine kinase-like ATPase, C-terminal domain"/>
    <property type="match status" value="1"/>
</dbReference>
<keyword evidence="5" id="KW-0547">Nucleotide-binding</keyword>
<name>A0A848DEW5_9PSEU</name>
<dbReference type="GO" id="GO:0005524">
    <property type="term" value="F:ATP binding"/>
    <property type="evidence" value="ECO:0007669"/>
    <property type="project" value="UniProtKB-KW"/>
</dbReference>
<dbReference type="PANTHER" id="PTHR24421">
    <property type="entry name" value="NITRATE/NITRITE SENSOR PROTEIN NARX-RELATED"/>
    <property type="match status" value="1"/>
</dbReference>
<organism evidence="13 14">
    <name type="scientific">Pseudonocardia bannensis</name>
    <dbReference type="NCBI Taxonomy" id="630973"/>
    <lineage>
        <taxon>Bacteria</taxon>
        <taxon>Bacillati</taxon>
        <taxon>Actinomycetota</taxon>
        <taxon>Actinomycetes</taxon>
        <taxon>Pseudonocardiales</taxon>
        <taxon>Pseudonocardiaceae</taxon>
        <taxon>Pseudonocardia</taxon>
    </lineage>
</organism>
<feature type="domain" description="Histidine kinase/HSP90-like ATPase" evidence="11">
    <location>
        <begin position="271"/>
        <end position="368"/>
    </location>
</feature>
<keyword evidence="10" id="KW-0472">Membrane</keyword>
<feature type="domain" description="Signal transduction histidine kinase subgroup 3 dimerisation and phosphoacceptor" evidence="12">
    <location>
        <begin position="167"/>
        <end position="228"/>
    </location>
</feature>
<dbReference type="InterPro" id="IPR050482">
    <property type="entry name" value="Sensor_HK_TwoCompSys"/>
</dbReference>
<keyword evidence="14" id="KW-1185">Reference proteome</keyword>
<comment type="caution">
    <text evidence="13">The sequence shown here is derived from an EMBL/GenBank/DDBJ whole genome shotgun (WGS) entry which is preliminary data.</text>
</comment>
<evidence type="ECO:0000256" key="8">
    <source>
        <dbReference type="ARBA" id="ARBA00023012"/>
    </source>
</evidence>
<dbReference type="PANTHER" id="PTHR24421:SF10">
    <property type="entry name" value="NITRATE_NITRITE SENSOR PROTEIN NARQ"/>
    <property type="match status" value="1"/>
</dbReference>
<evidence type="ECO:0000256" key="7">
    <source>
        <dbReference type="ARBA" id="ARBA00022840"/>
    </source>
</evidence>
<evidence type="ECO:0000313" key="13">
    <source>
        <dbReference type="EMBL" id="NMH91188.1"/>
    </source>
</evidence>
<evidence type="ECO:0000256" key="9">
    <source>
        <dbReference type="SAM" id="Coils"/>
    </source>
</evidence>
<feature type="transmembrane region" description="Helical" evidence="10">
    <location>
        <begin position="57"/>
        <end position="79"/>
    </location>
</feature>
<keyword evidence="10" id="KW-1133">Transmembrane helix</keyword>
<dbReference type="SUPFAM" id="SSF55874">
    <property type="entry name" value="ATPase domain of HSP90 chaperone/DNA topoisomerase II/histidine kinase"/>
    <property type="match status" value="1"/>
</dbReference>
<proteinExistence type="predicted"/>
<dbReference type="InterPro" id="IPR036890">
    <property type="entry name" value="HATPase_C_sf"/>
</dbReference>
<dbReference type="AlphaFoldDB" id="A0A848DEW5"/>
<evidence type="ECO:0000256" key="10">
    <source>
        <dbReference type="SAM" id="Phobius"/>
    </source>
</evidence>
<keyword evidence="3" id="KW-0597">Phosphoprotein</keyword>
<evidence type="ECO:0000256" key="5">
    <source>
        <dbReference type="ARBA" id="ARBA00022741"/>
    </source>
</evidence>
<dbReference type="Pfam" id="PF02518">
    <property type="entry name" value="HATPase_c"/>
    <property type="match status" value="1"/>
</dbReference>
<dbReference type="GO" id="GO:0016020">
    <property type="term" value="C:membrane"/>
    <property type="evidence" value="ECO:0007669"/>
    <property type="project" value="InterPro"/>
</dbReference>
<dbReference type="Pfam" id="PF07730">
    <property type="entry name" value="HisKA_3"/>
    <property type="match status" value="1"/>
</dbReference>
<dbReference type="EMBL" id="JAAXKZ010000014">
    <property type="protein sequence ID" value="NMH91188.1"/>
    <property type="molecule type" value="Genomic_DNA"/>
</dbReference>
<evidence type="ECO:0000259" key="12">
    <source>
        <dbReference type="Pfam" id="PF07730"/>
    </source>
</evidence>
<dbReference type="EC" id="2.7.13.3" evidence="2"/>
<dbReference type="GO" id="GO:0000155">
    <property type="term" value="F:phosphorelay sensor kinase activity"/>
    <property type="evidence" value="ECO:0007669"/>
    <property type="project" value="InterPro"/>
</dbReference>
<evidence type="ECO:0000256" key="6">
    <source>
        <dbReference type="ARBA" id="ARBA00022777"/>
    </source>
</evidence>
<dbReference type="Gene3D" id="1.20.5.1930">
    <property type="match status" value="1"/>
</dbReference>
<keyword evidence="6 13" id="KW-0418">Kinase</keyword>
<dbReference type="GO" id="GO:0046983">
    <property type="term" value="F:protein dimerization activity"/>
    <property type="evidence" value="ECO:0007669"/>
    <property type="project" value="InterPro"/>
</dbReference>
<protein>
    <recommendedName>
        <fullName evidence="2">histidine kinase</fullName>
        <ecNumber evidence="2">2.7.13.3</ecNumber>
    </recommendedName>
</protein>
<evidence type="ECO:0000256" key="1">
    <source>
        <dbReference type="ARBA" id="ARBA00000085"/>
    </source>
</evidence>
<feature type="transmembrane region" description="Helical" evidence="10">
    <location>
        <begin position="115"/>
        <end position="136"/>
    </location>
</feature>
<evidence type="ECO:0000259" key="11">
    <source>
        <dbReference type="Pfam" id="PF02518"/>
    </source>
</evidence>